<accession>A0A1P8UJA8</accession>
<evidence type="ECO:0000313" key="1">
    <source>
        <dbReference type="EMBL" id="APZ43884.1"/>
    </source>
</evidence>
<reference evidence="1 2" key="1">
    <citation type="submission" date="2017-01" db="EMBL/GenBank/DDBJ databases">
        <title>Draft sequence of Acidihalobacter ferrooxidans strain DSM 14175 (strain V8).</title>
        <authorList>
            <person name="Khaleque H.N."/>
            <person name="Ramsay J.P."/>
            <person name="Murphy R.J.T."/>
            <person name="Kaksonen A.H."/>
            <person name="Boxall N.J."/>
            <person name="Watkin E.L.J."/>
        </authorList>
    </citation>
    <scope>NUCLEOTIDE SEQUENCE [LARGE SCALE GENOMIC DNA]</scope>
    <source>
        <strain evidence="1 2">V8</strain>
    </source>
</reference>
<protein>
    <submittedName>
        <fullName evidence="1">Uncharacterized protein</fullName>
    </submittedName>
</protein>
<proteinExistence type="predicted"/>
<organism evidence="1 2">
    <name type="scientific">Acidihalobacter ferrooxydans</name>
    <dbReference type="NCBI Taxonomy" id="1765967"/>
    <lineage>
        <taxon>Bacteria</taxon>
        <taxon>Pseudomonadati</taxon>
        <taxon>Pseudomonadota</taxon>
        <taxon>Gammaproteobacteria</taxon>
        <taxon>Chromatiales</taxon>
        <taxon>Ectothiorhodospiraceae</taxon>
        <taxon>Acidihalobacter</taxon>
    </lineage>
</organism>
<evidence type="ECO:0000313" key="2">
    <source>
        <dbReference type="Proteomes" id="UP000243807"/>
    </source>
</evidence>
<sequence>MARAFVASGACTLALRLVDTYQPSYSRAPQDWLSWERVRMNALAQQHAWAAIVARQAVEPQGLSFVQREPFMIDAVHAELALGHGDGARKLLRTLLWSGKQLPDASQLRTWRRWLIESYLDSNQLDDARLALLNYQLDYPTENVAERAVLARVWLRVGEPRRALELLGSKVGSANDWLYWLAALRAGTMPPATVYTLAAKAAADAKTAPQRSAQLWGVAAAAAKRAHSWRKVIIALEHYLALAPRVPLTPLLAFDGDTLWRAYRTLAIEAGNRARLLIGDDHAWEAAARKARKAHHSVLARADDALLSETGQSLAGQATGYRDLATAVLGLPGGHRLLDRLFLQAPKRFPAHTDVPAGIRLVLAHDAVNRGDLPLAAQLMAGLDAPPPGENPYRWVLRLSRVLILGGKSQAGIERLQTLVANQTSFDQSQASELMQVLFDLQSQHKNQAAIALFKAVYPKLKSVRQQREVLFWEAQSYAAQGHEAHAASLYMQSALLTGRNTYGPWGASARWNAAVALSKAGMRADARRVLENLLTHTTAPQRRHVIERKLAQIARMPPKAAAR</sequence>
<dbReference type="KEGG" id="afy:BW247_12940"/>
<name>A0A1P8UJA8_9GAMM</name>
<dbReference type="EMBL" id="CP019434">
    <property type="protein sequence ID" value="APZ43884.1"/>
    <property type="molecule type" value="Genomic_DNA"/>
</dbReference>
<dbReference type="Proteomes" id="UP000243807">
    <property type="component" value="Chromosome"/>
</dbReference>
<gene>
    <name evidence="1" type="ORF">BW247_12940</name>
</gene>
<dbReference type="AlphaFoldDB" id="A0A1P8UJA8"/>
<keyword evidence="2" id="KW-1185">Reference proteome</keyword>